<evidence type="ECO:0000313" key="1">
    <source>
        <dbReference type="EMBL" id="AYV82608.1"/>
    </source>
</evidence>
<dbReference type="EMBL" id="MK072383">
    <property type="protein sequence ID" value="AYV82608.1"/>
    <property type="molecule type" value="Genomic_DNA"/>
</dbReference>
<name>A0A3G5A605_9VIRU</name>
<sequence>MAALLKMMMAGGAPAASVAEMGRALAAAKEEKKLPIITVSKMVQIVISISNRLGLCDPVPWNKVRIFINLQDTVIINIDLLESIAAEIKPRARGEIKEFPDPTPADPDGKLRYATCEPRMVDTLLQLKKMGIHFTFVVGRPESQKEHILGQLAAFNLEGFADVICTGGINKGPFVKKLIPDDDKTILFVAIDSTMGSLETYVAPTAFPPEKIMLVLYKAFETIDPEQGKL</sequence>
<organism evidence="1">
    <name type="scientific">Hyperionvirus sp</name>
    <dbReference type="NCBI Taxonomy" id="2487770"/>
    <lineage>
        <taxon>Viruses</taxon>
        <taxon>Varidnaviria</taxon>
        <taxon>Bamfordvirae</taxon>
        <taxon>Nucleocytoviricota</taxon>
        <taxon>Megaviricetes</taxon>
        <taxon>Imitervirales</taxon>
        <taxon>Mimiviridae</taxon>
        <taxon>Klosneuvirinae</taxon>
    </lineage>
</organism>
<gene>
    <name evidence="1" type="ORF">Hyperionvirus1_187</name>
</gene>
<protein>
    <submittedName>
        <fullName evidence="1">Uncharacterized protein</fullName>
    </submittedName>
</protein>
<reference evidence="1" key="1">
    <citation type="submission" date="2018-10" db="EMBL/GenBank/DDBJ databases">
        <title>Hidden diversity of soil giant viruses.</title>
        <authorList>
            <person name="Schulz F."/>
            <person name="Alteio L."/>
            <person name="Goudeau D."/>
            <person name="Ryan E.M."/>
            <person name="Malmstrom R.R."/>
            <person name="Blanchard J."/>
            <person name="Woyke T."/>
        </authorList>
    </citation>
    <scope>NUCLEOTIDE SEQUENCE</scope>
    <source>
        <strain evidence="1">HYV1</strain>
    </source>
</reference>
<proteinExistence type="predicted"/>
<accession>A0A3G5A605</accession>